<dbReference type="OrthoDB" id="9816043at2"/>
<dbReference type="RefSeq" id="WP_138572337.1">
    <property type="nucleotide sequence ID" value="NZ_CP040818.1"/>
</dbReference>
<accession>A0A5B8FYA4</accession>
<reference evidence="2 3" key="1">
    <citation type="submission" date="2019-06" db="EMBL/GenBank/DDBJ databases">
        <title>Genome sequence of Rhodobacteraceae bacterium D4M1.</title>
        <authorList>
            <person name="Cao J."/>
        </authorList>
    </citation>
    <scope>NUCLEOTIDE SEQUENCE [LARGE SCALE GENOMIC DNA]</scope>
    <source>
        <strain evidence="2 3">D4M1</strain>
    </source>
</reference>
<evidence type="ECO:0000259" key="1">
    <source>
        <dbReference type="Pfam" id="PF01936"/>
    </source>
</evidence>
<dbReference type="Proteomes" id="UP000305888">
    <property type="component" value="Chromosome"/>
</dbReference>
<protein>
    <submittedName>
        <fullName evidence="2">NYN domain-containing protein</fullName>
    </submittedName>
</protein>
<proteinExistence type="predicted"/>
<name>A0A5B8FYA4_9RHOB</name>
<organism evidence="2 3">
    <name type="scientific">Paroceanicella profunda</name>
    <dbReference type="NCBI Taxonomy" id="2579971"/>
    <lineage>
        <taxon>Bacteria</taxon>
        <taxon>Pseudomonadati</taxon>
        <taxon>Pseudomonadota</taxon>
        <taxon>Alphaproteobacteria</taxon>
        <taxon>Rhodobacterales</taxon>
        <taxon>Paracoccaceae</taxon>
        <taxon>Paroceanicella</taxon>
    </lineage>
</organism>
<sequence length="207" mass="23562">MSHRYSILIDGAFFSRKLHGIINRNPNADDVVEACNKIRYKEILKDYELLRIYYYDAHPATGKLKNPVSGAVLNLGETEVHRRNMAFLQSLELKDDISLRLGETSSNGWRLTRKVMNEKNLSDRQLTSEDFQPNIEQKGVDLRIGLDIARLSLRGLVQTIVVVTGDSDFIPAFKFARREGVRLILCHMGHGVKPDLKAHTDAILDFQ</sequence>
<dbReference type="InterPro" id="IPR021139">
    <property type="entry name" value="NYN"/>
</dbReference>
<evidence type="ECO:0000313" key="2">
    <source>
        <dbReference type="EMBL" id="QDL91609.1"/>
    </source>
</evidence>
<dbReference type="AlphaFoldDB" id="A0A5B8FYA4"/>
<dbReference type="Pfam" id="PF01936">
    <property type="entry name" value="NYN"/>
    <property type="match status" value="1"/>
</dbReference>
<dbReference type="KEGG" id="ppru:FDP22_07290"/>
<dbReference type="Gene3D" id="3.40.50.1010">
    <property type="entry name" value="5'-nuclease"/>
    <property type="match status" value="1"/>
</dbReference>
<feature type="domain" description="NYN" evidence="1">
    <location>
        <begin position="132"/>
        <end position="200"/>
    </location>
</feature>
<evidence type="ECO:0000313" key="3">
    <source>
        <dbReference type="Proteomes" id="UP000305888"/>
    </source>
</evidence>
<gene>
    <name evidence="2" type="ORF">FDP22_07290</name>
</gene>
<dbReference type="EMBL" id="CP040818">
    <property type="protein sequence ID" value="QDL91609.1"/>
    <property type="molecule type" value="Genomic_DNA"/>
</dbReference>
<dbReference type="CDD" id="cd18722">
    <property type="entry name" value="PIN_NicB-like"/>
    <property type="match status" value="1"/>
</dbReference>
<dbReference type="GO" id="GO:0004540">
    <property type="term" value="F:RNA nuclease activity"/>
    <property type="evidence" value="ECO:0007669"/>
    <property type="project" value="InterPro"/>
</dbReference>
<keyword evidence="3" id="KW-1185">Reference proteome</keyword>